<dbReference type="EMBL" id="LNJE01000010">
    <property type="protein sequence ID" value="KYC57753.1"/>
    <property type="molecule type" value="Genomic_DNA"/>
</dbReference>
<evidence type="ECO:0000313" key="3">
    <source>
        <dbReference type="EMBL" id="KYC57753.1"/>
    </source>
</evidence>
<accession>A0A150JKH0</accession>
<reference evidence="3" key="1">
    <citation type="journal article" date="2016" name="ISME J.">
        <title>Chasing the elusive Euryarchaeota class WSA2: genomes reveal a uniquely fastidious methyl-reducing methanogen.</title>
        <authorList>
            <person name="Nobu M.K."/>
            <person name="Narihiro T."/>
            <person name="Kuroda K."/>
            <person name="Mei R."/>
            <person name="Liu W.T."/>
        </authorList>
    </citation>
    <scope>NUCLEOTIDE SEQUENCE [LARGE SCALE GENOMIC DNA]</scope>
    <source>
        <strain evidence="3">ADurb1213_Bin02801</strain>
    </source>
</reference>
<name>A0A150JKH0_9EURY</name>
<feature type="coiled-coil region" evidence="1">
    <location>
        <begin position="665"/>
        <end position="696"/>
    </location>
</feature>
<keyword evidence="1" id="KW-0175">Coiled coil</keyword>
<keyword evidence="2" id="KW-1133">Transmembrane helix</keyword>
<feature type="transmembrane region" description="Helical" evidence="2">
    <location>
        <begin position="1271"/>
        <end position="1292"/>
    </location>
</feature>
<keyword evidence="2" id="KW-0472">Membrane</keyword>
<keyword evidence="2" id="KW-0812">Transmembrane</keyword>
<evidence type="ECO:0000256" key="2">
    <source>
        <dbReference type="SAM" id="Phobius"/>
    </source>
</evidence>
<comment type="caution">
    <text evidence="3">The sequence shown here is derived from an EMBL/GenBank/DDBJ whole genome shotgun (WGS) entry which is preliminary data.</text>
</comment>
<evidence type="ECO:0000256" key="1">
    <source>
        <dbReference type="SAM" id="Coils"/>
    </source>
</evidence>
<gene>
    <name evidence="3" type="ORF">APG09_00998</name>
</gene>
<organism evidence="3">
    <name type="scientific">Candidatus Methanofastidiosum methylothiophilum</name>
    <dbReference type="NCBI Taxonomy" id="1705564"/>
    <lineage>
        <taxon>Archaea</taxon>
        <taxon>Methanobacteriati</taxon>
        <taxon>Methanobacteriota</taxon>
        <taxon>Stenosarchaea group</taxon>
        <taxon>Candidatus Methanofastidiosia</taxon>
        <taxon>Candidatus Methanofastidiosales</taxon>
        <taxon>Candidatus Methanofastidiosaceae</taxon>
        <taxon>Candidatus Methanofastidiosum</taxon>
    </lineage>
</organism>
<protein>
    <submittedName>
        <fullName evidence="3">Uncharacterized protein</fullName>
    </submittedName>
</protein>
<proteinExistence type="predicted"/>
<sequence length="1410" mass="161397">MSCKVKYKNQIFPKGAITKEMGVMAEYLEKLKEKFKSNYEHLSMQKERSMRSLLEDLKRRSGFSYEFISFKEAQSLVNLQDFNSAFIKDGKIYFVKELFNEEDAVHEYAHIYLKVIQRTNPELYAELIDDLYDNKLAREYMIESMNVNKHYTEEEHEQEAITKLIGLQGKNIINESTIERIMNKIIEYISKWLGFPVSFDDKIKNLSIQLLSSNTSLQVNGINVPIPSLLFNTRKDPNINALKNEATQIRVVNKDHYEILGNPTKFERLTNYVIQTSSSTNKKRFYGDPELEANDTANKLWDGKPDTEVLKIDGLTFDNTTLLLDKAAYIKAFINYRTAGSIKGNLFHSTVDKVIKGHIGESTTEVDKDILKYQEQAGGSYAWINEKDIAAFMENLGIYHNAFNRAKAIIPPALEDILSSELSIVSDILGIGTTIDLMVSHFDGRYSMFDWKTSSRLDFSYSGALMDSIKDTPKNRAKMEVMLRAVMVRLQNKDIKFKRLSVLQVKSDWQLKHIDPEGDVDVPLFLKTLENYLRRNEPAKYAAMIAKTPDVFNVEAYIGTSQKTALQKVALQINSDHEFVEYLRKEIVDTKWALDYQTQKGYSTKTQINGVWVEAPIVTKLKELTKMLAEYERLPGMGTMGSKGEDIGKFKAYFGQYGDINSYELQSMKAQYESAKQKIEAEVQELNGRLEKASKDLIEEYKSEHAIVAAFSFLTKGYLNFINVTELFSPLFKKNAQNVEVLITPEDKEWSNLSEPKRKFLLFLQGNYTHLVGDMLTREFTVYENQKQTLMDIMFNPDQYNYTGIIHTEGKTKSLSKGFFAKIPITENEYREREGIFSKNTLHRTWANVKNTFLKDPHTKSGDIGLPLKYMNHHSDYYSYNLASGFQAFARVALEKKYLDPVYASMIGYQKILESTTKNVEGKEVVTQPNLLEFVKAKIVMDYEKTTFDEKWSENLGNVDVKKIESLWRQWVSLVLMAVKPVHGLISGGITPFVIGFKKGIANTISAKILGVRGIEFQEKDWLAASALYLDMLKDRGMGNLETNKMWLLVKQMNYLTSDLPFEFNQNNAVIEKNPLLNMGTLYLTHTFWENANAAITLIAQLKAMKLADGTSIFDNYEVVTKNDGIVNYDTVEWKGPIRGYEMVNGKEVPVGAITSKELTALKRVYERMNGGYRHEEKVAAEAYIIGRIFMQFKKYITSSLTGAFGSRHIDMTTGRYVEVGKAADGKPILEWQSTEIEGRYRLLAKLLRDIITLKGKKNWENLTDHDKKELIEAMFTILLFIMCYFAAGALYGDDDDDESKKAYLRIVENMSQHYNFIDWARTLRQSPAAFSKTWDTGLGVIQLFLLSPINYSTGGDYLTADGKIKGTVQTIKGIPGLAGAYTTLKFFENNEMTGDQTWLEYFTEDLSFR</sequence>